<comment type="caution">
    <text evidence="9">The sequence shown here is derived from an EMBL/GenBank/DDBJ whole genome shotgun (WGS) entry which is preliminary data.</text>
</comment>
<keyword evidence="10" id="KW-1185">Reference proteome</keyword>
<proteinExistence type="inferred from homology"/>
<sequence length="213" mass="23900">MRSKFDEQLELLHKELIEMGALCENAIAMAAKALSEGNTKMAAKVPELSTEIDRKERDIETMCMKLLLQQQPVAKDLRTISSALKMVTDMERIGDNSGDIVEIVTMANISPSDNTEHIQDMARATIKMVTDSIDAFVKKDIEIANAVITYDDVVDGLFDEVKTDLIEKFGNPESNGEKVLDLLMIAKYFERMGDHAVEIAKWVLFSITGRKER</sequence>
<evidence type="ECO:0000256" key="3">
    <source>
        <dbReference type="ARBA" id="ARBA00011738"/>
    </source>
</evidence>
<dbReference type="GO" id="GO:0030643">
    <property type="term" value="P:intracellular phosphate ion homeostasis"/>
    <property type="evidence" value="ECO:0007669"/>
    <property type="project" value="InterPro"/>
</dbReference>
<evidence type="ECO:0000256" key="6">
    <source>
        <dbReference type="ARBA" id="ARBA00022592"/>
    </source>
</evidence>
<evidence type="ECO:0000313" key="9">
    <source>
        <dbReference type="EMBL" id="NBH61519.1"/>
    </source>
</evidence>
<dbReference type="GO" id="GO:0006817">
    <property type="term" value="P:phosphate ion transport"/>
    <property type="evidence" value="ECO:0007669"/>
    <property type="project" value="UniProtKB-KW"/>
</dbReference>
<dbReference type="PIRSF" id="PIRSF003107">
    <property type="entry name" value="PhoU"/>
    <property type="match status" value="1"/>
</dbReference>
<dbReference type="InterPro" id="IPR026022">
    <property type="entry name" value="PhoU_dom"/>
</dbReference>
<keyword evidence="5 7" id="KW-0963">Cytoplasm</keyword>
<dbReference type="Gene3D" id="1.20.58.220">
    <property type="entry name" value="Phosphate transport system protein phou homolog 2, domain 2"/>
    <property type="match status" value="1"/>
</dbReference>
<feature type="domain" description="PhoU" evidence="8">
    <location>
        <begin position="118"/>
        <end position="203"/>
    </location>
</feature>
<dbReference type="AlphaFoldDB" id="A0A845QHZ6"/>
<dbReference type="PANTHER" id="PTHR42930:SF3">
    <property type="entry name" value="PHOSPHATE-SPECIFIC TRANSPORT SYSTEM ACCESSORY PROTEIN PHOU"/>
    <property type="match status" value="1"/>
</dbReference>
<accession>A0A845QHZ6</accession>
<dbReference type="RefSeq" id="WP_160201804.1">
    <property type="nucleotide sequence ID" value="NZ_QXWK01000013.1"/>
</dbReference>
<dbReference type="EMBL" id="QXWK01000013">
    <property type="protein sequence ID" value="NBH61519.1"/>
    <property type="molecule type" value="Genomic_DNA"/>
</dbReference>
<comment type="function">
    <text evidence="7">Plays a role in the regulation of phosphate uptake.</text>
</comment>
<protein>
    <recommendedName>
        <fullName evidence="7">Phosphate-specific transport system accessory protein PhoU</fullName>
    </recommendedName>
</protein>
<feature type="domain" description="PhoU" evidence="8">
    <location>
        <begin position="16"/>
        <end position="104"/>
    </location>
</feature>
<evidence type="ECO:0000256" key="2">
    <source>
        <dbReference type="ARBA" id="ARBA00008107"/>
    </source>
</evidence>
<comment type="subunit">
    <text evidence="3 7">Homodimer.</text>
</comment>
<dbReference type="GO" id="GO:0045936">
    <property type="term" value="P:negative regulation of phosphate metabolic process"/>
    <property type="evidence" value="ECO:0007669"/>
    <property type="project" value="InterPro"/>
</dbReference>
<dbReference type="PANTHER" id="PTHR42930">
    <property type="entry name" value="PHOSPHATE-SPECIFIC TRANSPORT SYSTEM ACCESSORY PROTEIN PHOU"/>
    <property type="match status" value="1"/>
</dbReference>
<gene>
    <name evidence="9" type="primary">phoU</name>
    <name evidence="9" type="ORF">D0435_07630</name>
</gene>
<keyword evidence="6 7" id="KW-0592">Phosphate transport</keyword>
<evidence type="ECO:0000259" key="8">
    <source>
        <dbReference type="Pfam" id="PF01895"/>
    </source>
</evidence>
<evidence type="ECO:0000256" key="7">
    <source>
        <dbReference type="PIRNR" id="PIRNR003107"/>
    </source>
</evidence>
<dbReference type="SUPFAM" id="SSF109755">
    <property type="entry name" value="PhoU-like"/>
    <property type="match status" value="1"/>
</dbReference>
<comment type="similarity">
    <text evidence="2 7">Belongs to the PhoU family.</text>
</comment>
<dbReference type="NCBIfam" id="TIGR02135">
    <property type="entry name" value="phoU_full"/>
    <property type="match status" value="1"/>
</dbReference>
<dbReference type="Proteomes" id="UP000446866">
    <property type="component" value="Unassembled WGS sequence"/>
</dbReference>
<evidence type="ECO:0000313" key="10">
    <source>
        <dbReference type="Proteomes" id="UP000446866"/>
    </source>
</evidence>
<reference evidence="9 10" key="1">
    <citation type="submission" date="2018-08" db="EMBL/GenBank/DDBJ databases">
        <title>Murine metabolic-syndrome-specific gut microbial biobank.</title>
        <authorList>
            <person name="Liu C."/>
        </authorList>
    </citation>
    <scope>NUCLEOTIDE SEQUENCE [LARGE SCALE GENOMIC DNA]</scope>
    <source>
        <strain evidence="9 10">28</strain>
    </source>
</reference>
<dbReference type="FunFam" id="1.20.58.220:FF:000004">
    <property type="entry name" value="Phosphate-specific transport system accessory protein PhoU"/>
    <property type="match status" value="1"/>
</dbReference>
<keyword evidence="4 7" id="KW-0813">Transport</keyword>
<comment type="subcellular location">
    <subcellularLocation>
        <location evidence="1 7">Cytoplasm</location>
    </subcellularLocation>
</comment>
<organism evidence="9 10">
    <name type="scientific">Anaerotruncus colihominis</name>
    <dbReference type="NCBI Taxonomy" id="169435"/>
    <lineage>
        <taxon>Bacteria</taxon>
        <taxon>Bacillati</taxon>
        <taxon>Bacillota</taxon>
        <taxon>Clostridia</taxon>
        <taxon>Eubacteriales</taxon>
        <taxon>Oscillospiraceae</taxon>
        <taxon>Anaerotruncus</taxon>
    </lineage>
</organism>
<dbReference type="GO" id="GO:0005737">
    <property type="term" value="C:cytoplasm"/>
    <property type="evidence" value="ECO:0007669"/>
    <property type="project" value="UniProtKB-SubCell"/>
</dbReference>
<name>A0A845QHZ6_9FIRM</name>
<dbReference type="Pfam" id="PF01895">
    <property type="entry name" value="PhoU"/>
    <property type="match status" value="2"/>
</dbReference>
<evidence type="ECO:0000256" key="5">
    <source>
        <dbReference type="ARBA" id="ARBA00022490"/>
    </source>
</evidence>
<dbReference type="InterPro" id="IPR038078">
    <property type="entry name" value="PhoU-like_sf"/>
</dbReference>
<evidence type="ECO:0000256" key="4">
    <source>
        <dbReference type="ARBA" id="ARBA00022448"/>
    </source>
</evidence>
<dbReference type="InterPro" id="IPR028366">
    <property type="entry name" value="PhoU"/>
</dbReference>
<evidence type="ECO:0000256" key="1">
    <source>
        <dbReference type="ARBA" id="ARBA00004496"/>
    </source>
</evidence>